<sequence length="85" mass="10130">MEITLTLSDELVRKLHQLPNPDEFVSEAIVRAFNTYVFQTASRPSKWARIVQRVQNDPVHLDGYSEQFKQDIREFRNHFTLMHDK</sequence>
<reference evidence="1" key="1">
    <citation type="journal article" date="2015" name="PeerJ">
        <title>First genomic representation of candidate bacterial phylum KSB3 points to enhanced environmental sensing as a trigger of wastewater bulking.</title>
        <authorList>
            <person name="Sekiguchi Y."/>
            <person name="Ohashi A."/>
            <person name="Parks D.H."/>
            <person name="Yamauchi T."/>
            <person name="Tyson G.W."/>
            <person name="Hugenholtz P."/>
        </authorList>
    </citation>
    <scope>NUCLEOTIDE SEQUENCE [LARGE SCALE GENOMIC DNA]</scope>
</reference>
<gene>
    <name evidence="1" type="ORF">U27_06210</name>
</gene>
<dbReference type="HOGENOM" id="CLU_2505982_0_0_0"/>
<keyword evidence="2" id="KW-1185">Reference proteome</keyword>
<proteinExistence type="predicted"/>
<organism evidence="1">
    <name type="scientific">Vecturithrix granuli</name>
    <dbReference type="NCBI Taxonomy" id="1499967"/>
    <lineage>
        <taxon>Bacteria</taxon>
        <taxon>Candidatus Moduliflexota</taxon>
        <taxon>Candidatus Vecturitrichia</taxon>
        <taxon>Candidatus Vecturitrichales</taxon>
        <taxon>Candidatus Vecturitrichaceae</taxon>
        <taxon>Candidatus Vecturithrix</taxon>
    </lineage>
</organism>
<dbReference type="AlphaFoldDB" id="A0A081C3S8"/>
<protein>
    <submittedName>
        <fullName evidence="1">Uncharacterized protein</fullName>
    </submittedName>
</protein>
<dbReference type="EMBL" id="DF820469">
    <property type="protein sequence ID" value="GAK59233.1"/>
    <property type="molecule type" value="Genomic_DNA"/>
</dbReference>
<evidence type="ECO:0000313" key="1">
    <source>
        <dbReference type="EMBL" id="GAK59233.1"/>
    </source>
</evidence>
<evidence type="ECO:0000313" key="2">
    <source>
        <dbReference type="Proteomes" id="UP000030661"/>
    </source>
</evidence>
<name>A0A081C3S8_VECG1</name>
<dbReference type="Proteomes" id="UP000030661">
    <property type="component" value="Unassembled WGS sequence"/>
</dbReference>
<accession>A0A081C3S8</accession>